<dbReference type="Proteomes" id="UP001500928">
    <property type="component" value="Unassembled WGS sequence"/>
</dbReference>
<sequence length="235" mass="24842">MGGTVSGPEPVGLLEGLRTTPARRYLAATPIPDEVLWELLDTAIRGPSGGNRQTWGWLVVTDPAVKARIAEHYQQGWEKIYGVRREELLDPDRDDAATGLTPASFRAADHLAGHLAEAPVFVVPVLRHAADSTDKRLGGSIYGAVQQLLLAARAHSIGGVLTSLHLITGEREIDELLGLPEDAATMGLVPLGYPARGRLVDAATPARRAGRALGAVGRDARAPLTAARPSAESPP</sequence>
<keyword evidence="3" id="KW-0560">Oxidoreductase</keyword>
<evidence type="ECO:0000313" key="5">
    <source>
        <dbReference type="EMBL" id="GAA4781185.1"/>
    </source>
</evidence>
<accession>A0ABP9AJA3</accession>
<dbReference type="Pfam" id="PF00881">
    <property type="entry name" value="Nitroreductase"/>
    <property type="match status" value="1"/>
</dbReference>
<dbReference type="SUPFAM" id="SSF55469">
    <property type="entry name" value="FMN-dependent nitroreductase-like"/>
    <property type="match status" value="1"/>
</dbReference>
<keyword evidence="2" id="KW-0288">FMN</keyword>
<feature type="domain" description="Nitroreductase" evidence="4">
    <location>
        <begin position="24"/>
        <end position="193"/>
    </location>
</feature>
<evidence type="ECO:0000259" key="4">
    <source>
        <dbReference type="Pfam" id="PF00881"/>
    </source>
</evidence>
<dbReference type="CDD" id="cd02062">
    <property type="entry name" value="Nitro_FMN_reductase"/>
    <property type="match status" value="1"/>
</dbReference>
<dbReference type="PANTHER" id="PTHR23026">
    <property type="entry name" value="NADPH NITROREDUCTASE"/>
    <property type="match status" value="1"/>
</dbReference>
<keyword evidence="6" id="KW-1185">Reference proteome</keyword>
<dbReference type="InterPro" id="IPR050627">
    <property type="entry name" value="Nitroreductase/BluB"/>
</dbReference>
<organism evidence="5 6">
    <name type="scientific">Actinomycetospora chlora</name>
    <dbReference type="NCBI Taxonomy" id="663608"/>
    <lineage>
        <taxon>Bacteria</taxon>
        <taxon>Bacillati</taxon>
        <taxon>Actinomycetota</taxon>
        <taxon>Actinomycetes</taxon>
        <taxon>Pseudonocardiales</taxon>
        <taxon>Pseudonocardiaceae</taxon>
        <taxon>Actinomycetospora</taxon>
    </lineage>
</organism>
<protein>
    <submittedName>
        <fullName evidence="5">Nitroreductase family protein</fullName>
    </submittedName>
</protein>
<evidence type="ECO:0000256" key="1">
    <source>
        <dbReference type="ARBA" id="ARBA00022630"/>
    </source>
</evidence>
<dbReference type="PANTHER" id="PTHR23026:SF90">
    <property type="entry name" value="IODOTYROSINE DEIODINASE 1"/>
    <property type="match status" value="1"/>
</dbReference>
<reference evidence="6" key="1">
    <citation type="journal article" date="2019" name="Int. J. Syst. Evol. Microbiol.">
        <title>The Global Catalogue of Microorganisms (GCM) 10K type strain sequencing project: providing services to taxonomists for standard genome sequencing and annotation.</title>
        <authorList>
            <consortium name="The Broad Institute Genomics Platform"/>
            <consortium name="The Broad Institute Genome Sequencing Center for Infectious Disease"/>
            <person name="Wu L."/>
            <person name="Ma J."/>
        </authorList>
    </citation>
    <scope>NUCLEOTIDE SEQUENCE [LARGE SCALE GENOMIC DNA]</scope>
    <source>
        <strain evidence="6">JCM 17979</strain>
    </source>
</reference>
<evidence type="ECO:0000256" key="3">
    <source>
        <dbReference type="ARBA" id="ARBA00023002"/>
    </source>
</evidence>
<dbReference type="EMBL" id="BAABHO010000007">
    <property type="protein sequence ID" value="GAA4781185.1"/>
    <property type="molecule type" value="Genomic_DNA"/>
</dbReference>
<gene>
    <name evidence="5" type="ORF">GCM10023200_13100</name>
</gene>
<dbReference type="InterPro" id="IPR000415">
    <property type="entry name" value="Nitroreductase-like"/>
</dbReference>
<dbReference type="Gene3D" id="3.40.109.10">
    <property type="entry name" value="NADH Oxidase"/>
    <property type="match status" value="1"/>
</dbReference>
<keyword evidence="1" id="KW-0285">Flavoprotein</keyword>
<proteinExistence type="predicted"/>
<comment type="caution">
    <text evidence="5">The sequence shown here is derived from an EMBL/GenBank/DDBJ whole genome shotgun (WGS) entry which is preliminary data.</text>
</comment>
<evidence type="ECO:0000256" key="2">
    <source>
        <dbReference type="ARBA" id="ARBA00022643"/>
    </source>
</evidence>
<evidence type="ECO:0000313" key="6">
    <source>
        <dbReference type="Proteomes" id="UP001500928"/>
    </source>
</evidence>
<name>A0ABP9AJA3_9PSEU</name>
<dbReference type="InterPro" id="IPR029479">
    <property type="entry name" value="Nitroreductase"/>
</dbReference>